<organism evidence="1 2">
    <name type="scientific">Thermoproteota archaeon</name>
    <dbReference type="NCBI Taxonomy" id="2056631"/>
    <lineage>
        <taxon>Archaea</taxon>
        <taxon>Thermoproteota</taxon>
    </lineage>
</organism>
<gene>
    <name evidence="1" type="ORF">DSO08_02960</name>
</gene>
<protein>
    <submittedName>
        <fullName evidence="1">Uncharacterized protein</fullName>
    </submittedName>
</protein>
<accession>A0A523BDT9</accession>
<evidence type="ECO:0000313" key="1">
    <source>
        <dbReference type="EMBL" id="TDA39113.1"/>
    </source>
</evidence>
<reference evidence="1 2" key="1">
    <citation type="journal article" date="2019" name="Nat. Microbiol.">
        <title>Expanding anaerobic alkane metabolism in the domain of Archaea.</title>
        <authorList>
            <person name="Wang Y."/>
            <person name="Wegener G."/>
            <person name="Hou J."/>
            <person name="Wang F."/>
            <person name="Xiao X."/>
        </authorList>
    </citation>
    <scope>NUCLEOTIDE SEQUENCE [LARGE SCALE GENOMIC DNA]</scope>
    <source>
        <strain evidence="1">WYZ-LMO10</strain>
    </source>
</reference>
<evidence type="ECO:0000313" key="2">
    <source>
        <dbReference type="Proteomes" id="UP000315399"/>
    </source>
</evidence>
<proteinExistence type="predicted"/>
<name>A0A523BDT9_9CREN</name>
<dbReference type="Proteomes" id="UP000315399">
    <property type="component" value="Unassembled WGS sequence"/>
</dbReference>
<sequence length="159" mass="18970">MIFQIYGLQLDIPKEYKIILWKDSVFYEGTVEVHGSVGNMIKMDWNDLNKVLQKYPSPEDFFKENIERIKEDPDILDPKLETYPWDSDPDHDYYFHKLSYRAVRKFPRKEISDYIIGLGIFCKNSNRFILLQYRPPEKGSDMGDKALEIIRSFRCVCKE</sequence>
<comment type="caution">
    <text evidence="1">The sequence shown here is derived from an EMBL/GenBank/DDBJ whole genome shotgun (WGS) entry which is preliminary data.</text>
</comment>
<dbReference type="AlphaFoldDB" id="A0A523BDT9"/>
<dbReference type="EMBL" id="QNVH01000021">
    <property type="protein sequence ID" value="TDA39113.1"/>
    <property type="molecule type" value="Genomic_DNA"/>
</dbReference>